<organism evidence="1 2">
    <name type="scientific">Cuscuta campestris</name>
    <dbReference type="NCBI Taxonomy" id="132261"/>
    <lineage>
        <taxon>Eukaryota</taxon>
        <taxon>Viridiplantae</taxon>
        <taxon>Streptophyta</taxon>
        <taxon>Embryophyta</taxon>
        <taxon>Tracheophyta</taxon>
        <taxon>Spermatophyta</taxon>
        <taxon>Magnoliopsida</taxon>
        <taxon>eudicotyledons</taxon>
        <taxon>Gunneridae</taxon>
        <taxon>Pentapetalae</taxon>
        <taxon>asterids</taxon>
        <taxon>lamiids</taxon>
        <taxon>Solanales</taxon>
        <taxon>Convolvulaceae</taxon>
        <taxon>Cuscuteae</taxon>
        <taxon>Cuscuta</taxon>
        <taxon>Cuscuta subgen. Grammica</taxon>
        <taxon>Cuscuta sect. Cleistogrammica</taxon>
    </lineage>
</organism>
<gene>
    <name evidence="1" type="ORF">CCAM_LOCUS3732</name>
</gene>
<accession>A0A484KJ20</accession>
<evidence type="ECO:0000313" key="2">
    <source>
        <dbReference type="Proteomes" id="UP000595140"/>
    </source>
</evidence>
<protein>
    <submittedName>
        <fullName evidence="1">Uncharacterized protein</fullName>
    </submittedName>
</protein>
<evidence type="ECO:0000313" key="1">
    <source>
        <dbReference type="EMBL" id="VFQ61956.1"/>
    </source>
</evidence>
<name>A0A484KJ20_9ASTE</name>
<dbReference type="Proteomes" id="UP000595140">
    <property type="component" value="Unassembled WGS sequence"/>
</dbReference>
<reference evidence="1 2" key="1">
    <citation type="submission" date="2018-04" db="EMBL/GenBank/DDBJ databases">
        <authorList>
            <person name="Vogel A."/>
        </authorList>
    </citation>
    <scope>NUCLEOTIDE SEQUENCE [LARGE SCALE GENOMIC DNA]</scope>
</reference>
<keyword evidence="2" id="KW-1185">Reference proteome</keyword>
<proteinExistence type="predicted"/>
<sequence length="85" mass="9701">MVIRRVRRSKLSATIESAAACSALPLPDLRFFRSDRRSSGSVARSAFLQIRSKKFFRCPICVSSNLHLQIFFYSSITVWDSSIWA</sequence>
<dbReference type="AlphaFoldDB" id="A0A484KJ20"/>
<dbReference type="EMBL" id="OOIL02000215">
    <property type="protein sequence ID" value="VFQ61956.1"/>
    <property type="molecule type" value="Genomic_DNA"/>
</dbReference>